<proteinExistence type="predicted"/>
<keyword evidence="3" id="KW-1185">Reference proteome</keyword>
<sequence length="185" mass="21312">MKKLLLVLVLLTACIVDFTTANKPSQNGKSSAKVIMATDSSKGELNQFKLFKERITGLWKCKMGKDTNYYWKCIADENYIEATGRIIYKGKLLSESHSYIVYEKNIDKCIWTEIVHDSETYVYAWWFTSSTTYEAVPVKDLCNPSAASFQMKFEQITPDSIKQTIKIKNKVVDVFNFHRIKYKAG</sequence>
<dbReference type="Proteomes" id="UP001496674">
    <property type="component" value="Chromosome"/>
</dbReference>
<evidence type="ECO:0000313" key="3">
    <source>
        <dbReference type="Proteomes" id="UP001496674"/>
    </source>
</evidence>
<accession>A0ABM8I9Q8</accession>
<feature type="signal peptide" evidence="1">
    <location>
        <begin position="1"/>
        <end position="21"/>
    </location>
</feature>
<dbReference type="RefSeq" id="WP_353333970.1">
    <property type="nucleotide sequence ID" value="NZ_AP028055.1"/>
</dbReference>
<evidence type="ECO:0000313" key="2">
    <source>
        <dbReference type="EMBL" id="BEG98760.1"/>
    </source>
</evidence>
<reference evidence="2 3" key="1">
    <citation type="submission" date="2023-04" db="EMBL/GenBank/DDBJ databases">
        <title>Draft genome sequence of acteroides sedimenti strain YN3PY1.</title>
        <authorList>
            <person name="Yoshida N."/>
        </authorList>
    </citation>
    <scope>NUCLEOTIDE SEQUENCE [LARGE SCALE GENOMIC DNA]</scope>
    <source>
        <strain evidence="2 3">YN3PY1</strain>
    </source>
</reference>
<keyword evidence="1" id="KW-0732">Signal</keyword>
<protein>
    <recommendedName>
        <fullName evidence="4">Lipocalin-like domain-containing protein</fullName>
    </recommendedName>
</protein>
<name>A0ABM8I9Q8_9BACE</name>
<feature type="chain" id="PRO_5046254237" description="Lipocalin-like domain-containing protein" evidence="1">
    <location>
        <begin position="22"/>
        <end position="185"/>
    </location>
</feature>
<evidence type="ECO:0000256" key="1">
    <source>
        <dbReference type="SAM" id="SignalP"/>
    </source>
</evidence>
<dbReference type="EMBL" id="AP028055">
    <property type="protein sequence ID" value="BEG98760.1"/>
    <property type="molecule type" value="Genomic_DNA"/>
</dbReference>
<organism evidence="2 3">
    <name type="scientific">Bacteroides sedimenti</name>
    <dbReference type="NCBI Taxonomy" id="2136147"/>
    <lineage>
        <taxon>Bacteria</taxon>
        <taxon>Pseudomonadati</taxon>
        <taxon>Bacteroidota</taxon>
        <taxon>Bacteroidia</taxon>
        <taxon>Bacteroidales</taxon>
        <taxon>Bacteroidaceae</taxon>
        <taxon>Bacteroides</taxon>
    </lineage>
</organism>
<evidence type="ECO:0008006" key="4">
    <source>
        <dbReference type="Google" id="ProtNLM"/>
    </source>
</evidence>
<gene>
    <name evidence="2" type="ORF">BSYN_10250</name>
</gene>